<sequence length="127" mass="13850">MICSLTKLKIWVTGHDFILNIRSVFLVKAHVAAKLSPALHASTLDCSGGLANMRPLKTSFFIAAIFAPPKPDQNRKSGFEAALQFQPFLLSILDFSSASSSQMMGVANGSDQRKQGPGRLPRKRYSV</sequence>
<protein>
    <submittedName>
        <fullName evidence="2">Uncharacterized protein</fullName>
    </submittedName>
</protein>
<dbReference type="AlphaFoldDB" id="A0AAD9Y0C8"/>
<evidence type="ECO:0000256" key="1">
    <source>
        <dbReference type="SAM" id="MobiDB-lite"/>
    </source>
</evidence>
<organism evidence="2 3">
    <name type="scientific">Colletotrichum kahawae</name>
    <name type="common">Coffee berry disease fungus</name>
    <dbReference type="NCBI Taxonomy" id="34407"/>
    <lineage>
        <taxon>Eukaryota</taxon>
        <taxon>Fungi</taxon>
        <taxon>Dikarya</taxon>
        <taxon>Ascomycota</taxon>
        <taxon>Pezizomycotina</taxon>
        <taxon>Sordariomycetes</taxon>
        <taxon>Hypocreomycetidae</taxon>
        <taxon>Glomerellales</taxon>
        <taxon>Glomerellaceae</taxon>
        <taxon>Colletotrichum</taxon>
        <taxon>Colletotrichum gloeosporioides species complex</taxon>
    </lineage>
</organism>
<evidence type="ECO:0000313" key="3">
    <source>
        <dbReference type="Proteomes" id="UP001281614"/>
    </source>
</evidence>
<dbReference type="Proteomes" id="UP001281614">
    <property type="component" value="Unassembled WGS sequence"/>
</dbReference>
<name>A0AAD9Y0C8_COLKA</name>
<proteinExistence type="predicted"/>
<evidence type="ECO:0000313" key="2">
    <source>
        <dbReference type="EMBL" id="KAK2732200.1"/>
    </source>
</evidence>
<comment type="caution">
    <text evidence="2">The sequence shown here is derived from an EMBL/GenBank/DDBJ whole genome shotgun (WGS) entry which is preliminary data.</text>
</comment>
<reference evidence="2" key="1">
    <citation type="submission" date="2023-02" db="EMBL/GenBank/DDBJ databases">
        <title>Colletotrichum kahawae CIFC_Que2 genome sequencing and assembly.</title>
        <authorList>
            <person name="Baroncelli R."/>
        </authorList>
    </citation>
    <scope>NUCLEOTIDE SEQUENCE</scope>
    <source>
        <strain evidence="2">CIFC_Que2</strain>
    </source>
</reference>
<feature type="region of interest" description="Disordered" evidence="1">
    <location>
        <begin position="102"/>
        <end position="127"/>
    </location>
</feature>
<accession>A0AAD9Y0C8</accession>
<gene>
    <name evidence="2" type="ORF">CKAH01_02146</name>
</gene>
<dbReference type="EMBL" id="VYYT01000554">
    <property type="protein sequence ID" value="KAK2732200.1"/>
    <property type="molecule type" value="Genomic_DNA"/>
</dbReference>
<keyword evidence="3" id="KW-1185">Reference proteome</keyword>